<dbReference type="SUPFAM" id="SSF48403">
    <property type="entry name" value="Ankyrin repeat"/>
    <property type="match status" value="1"/>
</dbReference>
<dbReference type="PANTHER" id="PTHR37610">
    <property type="entry name" value="CCHC-TYPE DOMAIN-CONTAINING PROTEIN"/>
    <property type="match status" value="1"/>
</dbReference>
<protein>
    <submittedName>
        <fullName evidence="1">Uncharacterized protein</fullName>
    </submittedName>
</protein>
<dbReference type="Proteomes" id="UP000823749">
    <property type="component" value="Chromosome 3"/>
</dbReference>
<dbReference type="AlphaFoldDB" id="A0AAV6KXU8"/>
<comment type="caution">
    <text evidence="1">The sequence shown here is derived from an EMBL/GenBank/DDBJ whole genome shotgun (WGS) entry which is preliminary data.</text>
</comment>
<dbReference type="EMBL" id="JACTNZ010000003">
    <property type="protein sequence ID" value="KAG5557044.1"/>
    <property type="molecule type" value="Genomic_DNA"/>
</dbReference>
<name>A0AAV6KXU8_9ERIC</name>
<accession>A0AAV6KXU8</accession>
<dbReference type="Gene3D" id="1.25.40.20">
    <property type="entry name" value="Ankyrin repeat-containing domain"/>
    <property type="match status" value="1"/>
</dbReference>
<organism evidence="1 2">
    <name type="scientific">Rhododendron griersonianum</name>
    <dbReference type="NCBI Taxonomy" id="479676"/>
    <lineage>
        <taxon>Eukaryota</taxon>
        <taxon>Viridiplantae</taxon>
        <taxon>Streptophyta</taxon>
        <taxon>Embryophyta</taxon>
        <taxon>Tracheophyta</taxon>
        <taxon>Spermatophyta</taxon>
        <taxon>Magnoliopsida</taxon>
        <taxon>eudicotyledons</taxon>
        <taxon>Gunneridae</taxon>
        <taxon>Pentapetalae</taxon>
        <taxon>asterids</taxon>
        <taxon>Ericales</taxon>
        <taxon>Ericaceae</taxon>
        <taxon>Ericoideae</taxon>
        <taxon>Rhodoreae</taxon>
        <taxon>Rhododendron</taxon>
    </lineage>
</organism>
<sequence>MASPSNINTSSPTEKYPCPMEFNVLDFVPKLLSERDYEKWKILMEDFIKKQGLIGFIDDTAKEDIDNQDYYKAWKRSDDLVQRWILATLTVDIRLFVLGWETATAKELWTVLEQTFDPTSSLWQYDEEKENRVTRYLPLHKAVVKGDWDEAMAIIQQDPAAVRAAITSRSHTALHVAIGTGGGGRTHFVRMLLEKMTPHDVERTTLHKVAICGTIEEAEISEVFESRVEDSVEELEKGEIEVASGAHNILLSKEEYLAQEGAVDLNKDVGPIIPFSPVKALGHILFAKPTSTGADGEVQVSEIGASMLAEVEGNRGGNGADGAPNLKALQTAIIEEEEEEEEETLRVLPIAASLVWP</sequence>
<reference evidence="1" key="1">
    <citation type="submission" date="2020-08" db="EMBL/GenBank/DDBJ databases">
        <title>Plant Genome Project.</title>
        <authorList>
            <person name="Zhang R.-G."/>
        </authorList>
    </citation>
    <scope>NUCLEOTIDE SEQUENCE</scope>
    <source>
        <strain evidence="1">WSP0</strain>
        <tissue evidence="1">Leaf</tissue>
    </source>
</reference>
<dbReference type="InterPro" id="IPR036770">
    <property type="entry name" value="Ankyrin_rpt-contain_sf"/>
</dbReference>
<proteinExistence type="predicted"/>
<dbReference type="PANTHER" id="PTHR37610:SF40">
    <property type="entry name" value="OS01G0909600 PROTEIN"/>
    <property type="match status" value="1"/>
</dbReference>
<evidence type="ECO:0000313" key="2">
    <source>
        <dbReference type="Proteomes" id="UP000823749"/>
    </source>
</evidence>
<keyword evidence="2" id="KW-1185">Reference proteome</keyword>
<gene>
    <name evidence="1" type="ORF">RHGRI_007333</name>
</gene>
<evidence type="ECO:0000313" key="1">
    <source>
        <dbReference type="EMBL" id="KAG5557044.1"/>
    </source>
</evidence>